<reference evidence="1" key="1">
    <citation type="submission" date="2023-11" db="EMBL/GenBank/DDBJ databases">
        <title>Genome assemblies of two species of porcelain crab, Petrolisthes cinctipes and Petrolisthes manimaculis (Anomura: Porcellanidae).</title>
        <authorList>
            <person name="Angst P."/>
        </authorList>
    </citation>
    <scope>NUCLEOTIDE SEQUENCE</scope>
    <source>
        <strain evidence="1">PB745_02</strain>
        <tissue evidence="1">Gill</tissue>
    </source>
</reference>
<evidence type="ECO:0000313" key="2">
    <source>
        <dbReference type="Proteomes" id="UP001292094"/>
    </source>
</evidence>
<name>A0AAE1PQI6_9EUCA</name>
<dbReference type="EMBL" id="JAWZYT010001408">
    <property type="protein sequence ID" value="KAK4312519.1"/>
    <property type="molecule type" value="Genomic_DNA"/>
</dbReference>
<sequence>MKIFLVARVQTLIERNICFHDVTGYGQKNRSLRFHSYLILMQWKESHHILSQSVSPTASRRVNVLCG</sequence>
<dbReference type="Proteomes" id="UP001292094">
    <property type="component" value="Unassembled WGS sequence"/>
</dbReference>
<protein>
    <submittedName>
        <fullName evidence="1">Uncharacterized protein</fullName>
    </submittedName>
</protein>
<comment type="caution">
    <text evidence="1">The sequence shown here is derived from an EMBL/GenBank/DDBJ whole genome shotgun (WGS) entry which is preliminary data.</text>
</comment>
<evidence type="ECO:0000313" key="1">
    <source>
        <dbReference type="EMBL" id="KAK4312519.1"/>
    </source>
</evidence>
<gene>
    <name evidence="1" type="ORF">Pmani_016111</name>
</gene>
<dbReference type="AlphaFoldDB" id="A0AAE1PQI6"/>
<keyword evidence="2" id="KW-1185">Reference proteome</keyword>
<accession>A0AAE1PQI6</accession>
<proteinExistence type="predicted"/>
<organism evidence="1 2">
    <name type="scientific">Petrolisthes manimaculis</name>
    <dbReference type="NCBI Taxonomy" id="1843537"/>
    <lineage>
        <taxon>Eukaryota</taxon>
        <taxon>Metazoa</taxon>
        <taxon>Ecdysozoa</taxon>
        <taxon>Arthropoda</taxon>
        <taxon>Crustacea</taxon>
        <taxon>Multicrustacea</taxon>
        <taxon>Malacostraca</taxon>
        <taxon>Eumalacostraca</taxon>
        <taxon>Eucarida</taxon>
        <taxon>Decapoda</taxon>
        <taxon>Pleocyemata</taxon>
        <taxon>Anomura</taxon>
        <taxon>Galatheoidea</taxon>
        <taxon>Porcellanidae</taxon>
        <taxon>Petrolisthes</taxon>
    </lineage>
</organism>